<evidence type="ECO:0000313" key="2">
    <source>
        <dbReference type="EMBL" id="CAB4045685.1"/>
    </source>
</evidence>
<feature type="domain" description="DUF5641" evidence="1">
    <location>
        <begin position="56"/>
        <end position="124"/>
    </location>
</feature>
<reference evidence="2" key="1">
    <citation type="submission" date="2020-04" db="EMBL/GenBank/DDBJ databases">
        <authorList>
            <person name="Alioto T."/>
            <person name="Alioto T."/>
            <person name="Gomez Garrido J."/>
        </authorList>
    </citation>
    <scope>NUCLEOTIDE SEQUENCE</scope>
    <source>
        <strain evidence="2">A484AB</strain>
    </source>
</reference>
<dbReference type="Proteomes" id="UP001152795">
    <property type="component" value="Unassembled WGS sequence"/>
</dbReference>
<dbReference type="EMBL" id="CACRXK020041085">
    <property type="protein sequence ID" value="CAB4045685.1"/>
    <property type="molecule type" value="Genomic_DNA"/>
</dbReference>
<dbReference type="Pfam" id="PF18701">
    <property type="entry name" value="DUF5641"/>
    <property type="match status" value="1"/>
</dbReference>
<accession>A0A6S7KJL5</accession>
<dbReference type="InterPro" id="IPR040676">
    <property type="entry name" value="DUF5641"/>
</dbReference>
<dbReference type="PANTHER" id="PTHR47331">
    <property type="entry name" value="PHD-TYPE DOMAIN-CONTAINING PROTEIN"/>
    <property type="match status" value="1"/>
</dbReference>
<evidence type="ECO:0000313" key="3">
    <source>
        <dbReference type="Proteomes" id="UP001152795"/>
    </source>
</evidence>
<evidence type="ECO:0000259" key="1">
    <source>
        <dbReference type="Pfam" id="PF18701"/>
    </source>
</evidence>
<organism evidence="2 3">
    <name type="scientific">Paramuricea clavata</name>
    <name type="common">Red gorgonian</name>
    <name type="synonym">Violescent sea-whip</name>
    <dbReference type="NCBI Taxonomy" id="317549"/>
    <lineage>
        <taxon>Eukaryota</taxon>
        <taxon>Metazoa</taxon>
        <taxon>Cnidaria</taxon>
        <taxon>Anthozoa</taxon>
        <taxon>Octocorallia</taxon>
        <taxon>Malacalcyonacea</taxon>
        <taxon>Plexauridae</taxon>
        <taxon>Paramuricea</taxon>
    </lineage>
</organism>
<comment type="caution">
    <text evidence="2">The sequence shown here is derived from an EMBL/GenBank/DDBJ whole genome shotgun (WGS) entry which is preliminary data.</text>
</comment>
<feature type="non-terminal residue" evidence="2">
    <location>
        <position position="1"/>
    </location>
</feature>
<keyword evidence="3" id="KW-1185">Reference proteome</keyword>
<dbReference type="OrthoDB" id="6436901at2759"/>
<dbReference type="AlphaFoldDB" id="A0A6S7KJL5"/>
<proteinExistence type="predicted"/>
<feature type="non-terminal residue" evidence="2">
    <location>
        <position position="153"/>
    </location>
</feature>
<dbReference type="PANTHER" id="PTHR47331:SF1">
    <property type="entry name" value="GAG-LIKE PROTEIN"/>
    <property type="match status" value="1"/>
</dbReference>
<name>A0A6S7KJL5_PARCT</name>
<gene>
    <name evidence="2" type="ORF">PACLA_8A055515</name>
</gene>
<protein>
    <recommendedName>
        <fullName evidence="1">DUF5641 domain-containing protein</fullName>
    </recommendedName>
</protein>
<sequence length="153" mass="17396">KSSVVVDTEVETTANVGRLTIEELKKAQDDILRRVQLTAFPEELKILTVAEQPMIREYLPSLLERKKWNVPRRNLKIGDLVLIADENYSRGQWPLALVTDVMPSKDGYVRTVKVKTSSIVSTRAKHRRRGENKINTTILTRPAAKLCLLEMDG</sequence>